<dbReference type="AlphaFoldDB" id="A0A9D9DU57"/>
<evidence type="ECO:0000313" key="1">
    <source>
        <dbReference type="EMBL" id="MBO8431339.1"/>
    </source>
</evidence>
<reference evidence="1" key="1">
    <citation type="submission" date="2020-10" db="EMBL/GenBank/DDBJ databases">
        <authorList>
            <person name="Gilroy R."/>
        </authorList>
    </citation>
    <scope>NUCLEOTIDE SEQUENCE</scope>
    <source>
        <strain evidence="1">10192</strain>
    </source>
</reference>
<gene>
    <name evidence="1" type="ORF">IAC76_08135</name>
</gene>
<name>A0A9D9DU57_9BACT</name>
<protein>
    <submittedName>
        <fullName evidence="1">Uncharacterized protein</fullName>
    </submittedName>
</protein>
<sequence length="239" mass="27600">MNILPVMHNLQILNPANKNNNDNNRIVQPKYNKTLEKDTVSFSGSINKKAVYTLEDAIEQSYLFAEPTVRARAMNFHKALKKVCEKLADLGITYDEVYNSKHPVKTLHSYIDKYSRQGYVQDLIRGTVYWPNQHDIGTFKKFIDTMGEEGYEIAELKVKNPDTLKIEKFPDLEIRQRGITTEDLAPLGSFLQKAEISKPRSSTYSDFQMRFIHKGQPGKKENKQHLELIMLYGPHYSEA</sequence>
<proteinExistence type="predicted"/>
<reference evidence="1" key="2">
    <citation type="journal article" date="2021" name="PeerJ">
        <title>Extensive microbial diversity within the chicken gut microbiome revealed by metagenomics and culture.</title>
        <authorList>
            <person name="Gilroy R."/>
            <person name="Ravi A."/>
            <person name="Getino M."/>
            <person name="Pursley I."/>
            <person name="Horton D.L."/>
            <person name="Alikhan N.F."/>
            <person name="Baker D."/>
            <person name="Gharbi K."/>
            <person name="Hall N."/>
            <person name="Watson M."/>
            <person name="Adriaenssens E.M."/>
            <person name="Foster-Nyarko E."/>
            <person name="Jarju S."/>
            <person name="Secka A."/>
            <person name="Antonio M."/>
            <person name="Oren A."/>
            <person name="Chaudhuri R.R."/>
            <person name="La Ragione R."/>
            <person name="Hildebrand F."/>
            <person name="Pallen M.J."/>
        </authorList>
    </citation>
    <scope>NUCLEOTIDE SEQUENCE</scope>
    <source>
        <strain evidence="1">10192</strain>
    </source>
</reference>
<feature type="non-terminal residue" evidence="1">
    <location>
        <position position="239"/>
    </location>
</feature>
<dbReference type="EMBL" id="JADIND010000181">
    <property type="protein sequence ID" value="MBO8431339.1"/>
    <property type="molecule type" value="Genomic_DNA"/>
</dbReference>
<comment type="caution">
    <text evidence="1">The sequence shown here is derived from an EMBL/GenBank/DDBJ whole genome shotgun (WGS) entry which is preliminary data.</text>
</comment>
<evidence type="ECO:0000313" key="2">
    <source>
        <dbReference type="Proteomes" id="UP000823632"/>
    </source>
</evidence>
<organism evidence="1 2">
    <name type="scientific">Candidatus Scatousia excrementipullorum</name>
    <dbReference type="NCBI Taxonomy" id="2840936"/>
    <lineage>
        <taxon>Bacteria</taxon>
        <taxon>Candidatus Scatousia</taxon>
    </lineage>
</organism>
<accession>A0A9D9DU57</accession>
<dbReference type="Proteomes" id="UP000823632">
    <property type="component" value="Unassembled WGS sequence"/>
</dbReference>